<name>A0A432WMB2_9GAMM</name>
<sequence length="138" mass="15512">MNTLQSGLIFTVCLLLAACTTTTRSVNESPTDPATSQIPGQRDSARGSTGQRQSFDTLQQDDVDRLIIRGRTHSGQIVNWFGRPHSVTRSGEEVYWNYSHQFRNERRGEAGLKALNVLFNQSGLVVDYEFQNNTYAIE</sequence>
<feature type="region of interest" description="Disordered" evidence="1">
    <location>
        <begin position="24"/>
        <end position="55"/>
    </location>
</feature>
<evidence type="ECO:0000313" key="3">
    <source>
        <dbReference type="EMBL" id="RUO34898.1"/>
    </source>
</evidence>
<feature type="compositionally biased region" description="Polar residues" evidence="1">
    <location>
        <begin position="46"/>
        <end position="55"/>
    </location>
</feature>
<dbReference type="AlphaFoldDB" id="A0A432WMB2"/>
<accession>A0A432WMB2</accession>
<feature type="signal peptide" evidence="2">
    <location>
        <begin position="1"/>
        <end position="17"/>
    </location>
</feature>
<evidence type="ECO:0000256" key="2">
    <source>
        <dbReference type="SAM" id="SignalP"/>
    </source>
</evidence>
<feature type="chain" id="PRO_5019011251" description="Lipoprotein SmpA/OmlA domain-containing protein" evidence="2">
    <location>
        <begin position="18"/>
        <end position="138"/>
    </location>
</feature>
<dbReference type="EMBL" id="PIPO01000001">
    <property type="protein sequence ID" value="RUO34898.1"/>
    <property type="molecule type" value="Genomic_DNA"/>
</dbReference>
<gene>
    <name evidence="3" type="ORF">CWE14_02565</name>
</gene>
<dbReference type="RefSeq" id="WP_126797937.1">
    <property type="nucleotide sequence ID" value="NZ_PIPO01000001.1"/>
</dbReference>
<keyword evidence="2" id="KW-0732">Signal</keyword>
<protein>
    <recommendedName>
        <fullName evidence="5">Lipoprotein SmpA/OmlA domain-containing protein</fullName>
    </recommendedName>
</protein>
<organism evidence="3 4">
    <name type="scientific">Aliidiomarina soli</name>
    <dbReference type="NCBI Taxonomy" id="1928574"/>
    <lineage>
        <taxon>Bacteria</taxon>
        <taxon>Pseudomonadati</taxon>
        <taxon>Pseudomonadota</taxon>
        <taxon>Gammaproteobacteria</taxon>
        <taxon>Alteromonadales</taxon>
        <taxon>Idiomarinaceae</taxon>
        <taxon>Aliidiomarina</taxon>
    </lineage>
</organism>
<comment type="caution">
    <text evidence="3">The sequence shown here is derived from an EMBL/GenBank/DDBJ whole genome shotgun (WGS) entry which is preliminary data.</text>
</comment>
<dbReference type="Proteomes" id="UP000287823">
    <property type="component" value="Unassembled WGS sequence"/>
</dbReference>
<reference evidence="3 4" key="1">
    <citation type="journal article" date="2011" name="Front. Microbiol.">
        <title>Genomic signatures of strain selection and enhancement in Bacillus atrophaeus var. globigii, a historical biowarfare simulant.</title>
        <authorList>
            <person name="Gibbons H.S."/>
            <person name="Broomall S.M."/>
            <person name="McNew L.A."/>
            <person name="Daligault H."/>
            <person name="Chapman C."/>
            <person name="Bruce D."/>
            <person name="Karavis M."/>
            <person name="Krepps M."/>
            <person name="McGregor P.A."/>
            <person name="Hong C."/>
            <person name="Park K.H."/>
            <person name="Akmal A."/>
            <person name="Feldman A."/>
            <person name="Lin J.S."/>
            <person name="Chang W.E."/>
            <person name="Higgs B.W."/>
            <person name="Demirev P."/>
            <person name="Lindquist J."/>
            <person name="Liem A."/>
            <person name="Fochler E."/>
            <person name="Read T.D."/>
            <person name="Tapia R."/>
            <person name="Johnson S."/>
            <person name="Bishop-Lilly K.A."/>
            <person name="Detter C."/>
            <person name="Han C."/>
            <person name="Sozhamannan S."/>
            <person name="Rosenzweig C.N."/>
            <person name="Skowronski E.W."/>
        </authorList>
    </citation>
    <scope>NUCLEOTIDE SEQUENCE [LARGE SCALE GENOMIC DNA]</scope>
    <source>
        <strain evidence="3 4">Y4G10-17</strain>
    </source>
</reference>
<evidence type="ECO:0000256" key="1">
    <source>
        <dbReference type="SAM" id="MobiDB-lite"/>
    </source>
</evidence>
<keyword evidence="4" id="KW-1185">Reference proteome</keyword>
<evidence type="ECO:0008006" key="5">
    <source>
        <dbReference type="Google" id="ProtNLM"/>
    </source>
</evidence>
<proteinExistence type="predicted"/>
<feature type="compositionally biased region" description="Polar residues" evidence="1">
    <location>
        <begin position="24"/>
        <end position="39"/>
    </location>
</feature>
<evidence type="ECO:0000313" key="4">
    <source>
        <dbReference type="Proteomes" id="UP000287823"/>
    </source>
</evidence>